<dbReference type="PANTHER" id="PTHR43156">
    <property type="entry name" value="STAGE II SPORULATION PROTEIN E-RELATED"/>
    <property type="match status" value="1"/>
</dbReference>
<dbReference type="SUPFAM" id="SSF81606">
    <property type="entry name" value="PP2C-like"/>
    <property type="match status" value="1"/>
</dbReference>
<feature type="transmembrane region" description="Helical" evidence="2">
    <location>
        <begin position="162"/>
        <end position="181"/>
    </location>
</feature>
<dbReference type="RefSeq" id="WP_100768975.1">
    <property type="nucleotide sequence ID" value="NZ_NPEA01000006.1"/>
</dbReference>
<keyword evidence="5" id="KW-1185">Reference proteome</keyword>
<proteinExistence type="predicted"/>
<evidence type="ECO:0000313" key="5">
    <source>
        <dbReference type="Proteomes" id="UP000231843"/>
    </source>
</evidence>
<keyword evidence="2" id="KW-0472">Membrane</keyword>
<dbReference type="EMBL" id="NPEA01000006">
    <property type="protein sequence ID" value="PJZ76909.1"/>
    <property type="molecule type" value="Genomic_DNA"/>
</dbReference>
<sequence length="619" mass="70665">MIHQEQSFRRFVWALEKKWIQTVCILGFTLVPIFGGLDYFIIPKEYLDENLGYFLSLRAFASVFVFIQYIILRFSKPNVWNTVHAFVFTFVVGGIITLMTARLGGFESSYYAGLNLVLIAVNLFLPWNAVKGALNSGIILVQYIVVNLIFDNDYKLISIINNLYFLAGTMIISVTIAHFKFNLTKSEFEKMDVISTLKSQQDGDYFLTSLVLQPLSLNLSKSDIVPVEFFTSQKKKFTFKNWTQEIGGDISVSNVITLKGRRYVVFVNADAMGKSLQGAGGAIVFGAVFHAMIQRTKMLEANQNQYPERWLRNAVIELQKTFESFDGAMMISLVIGLVDEESGLVYYINAEHPFPVLYRDGRASFIDSQIYFRKIGMLEIKSRFFVSIFQLLPGDKLILGSDGREDLMIFDPAIGGKSMVEDENFFLHIVEQGKGELRDIVSTLKDSGDIIDDLSLVKISFDPAKREIESINSLRDSFQNSENGTYTYGHKPTEDLETLKELVSSSSKNGDIEESIRVAMRLVDVYPGESNYFYFLAKTFNRHRDYKESVEQGERFRYRQPDHVNNLLVLSDSYRRLGNRRRAELLLKEVFSFEPQNQTAINLLGKLKNHNGKDLIKSN</sequence>
<feature type="transmembrane region" description="Helical" evidence="2">
    <location>
        <begin position="133"/>
        <end position="150"/>
    </location>
</feature>
<protein>
    <submittedName>
        <fullName evidence="4">Stage II sporulation protein E</fullName>
    </submittedName>
</protein>
<dbReference type="PANTHER" id="PTHR43156:SF2">
    <property type="entry name" value="STAGE II SPORULATION PROTEIN E"/>
    <property type="match status" value="1"/>
</dbReference>
<feature type="domain" description="PPM-type phosphatase" evidence="3">
    <location>
        <begin position="262"/>
        <end position="461"/>
    </location>
</feature>
<keyword evidence="2" id="KW-0812">Transmembrane</keyword>
<evidence type="ECO:0000256" key="1">
    <source>
        <dbReference type="ARBA" id="ARBA00022801"/>
    </source>
</evidence>
<dbReference type="Pfam" id="PF07228">
    <property type="entry name" value="SpoIIE"/>
    <property type="match status" value="1"/>
</dbReference>
<dbReference type="InterPro" id="IPR001932">
    <property type="entry name" value="PPM-type_phosphatase-like_dom"/>
</dbReference>
<keyword evidence="2" id="KW-1133">Transmembrane helix</keyword>
<dbReference type="Gene3D" id="1.25.40.10">
    <property type="entry name" value="Tetratricopeptide repeat domain"/>
    <property type="match status" value="1"/>
</dbReference>
<gene>
    <name evidence="4" type="ORF">CH365_12930</name>
</gene>
<evidence type="ECO:0000256" key="2">
    <source>
        <dbReference type="SAM" id="Phobius"/>
    </source>
</evidence>
<dbReference type="AlphaFoldDB" id="A0A2M9ZY06"/>
<dbReference type="InterPro" id="IPR052016">
    <property type="entry name" value="Bact_Sigma-Reg"/>
</dbReference>
<dbReference type="InterPro" id="IPR036457">
    <property type="entry name" value="PPM-type-like_dom_sf"/>
</dbReference>
<feature type="transmembrane region" description="Helical" evidence="2">
    <location>
        <begin position="53"/>
        <end position="71"/>
    </location>
</feature>
<dbReference type="Proteomes" id="UP000231843">
    <property type="component" value="Unassembled WGS sequence"/>
</dbReference>
<name>A0A2M9ZY06_9LEPT</name>
<evidence type="ECO:0000313" key="4">
    <source>
        <dbReference type="EMBL" id="PJZ76909.1"/>
    </source>
</evidence>
<comment type="caution">
    <text evidence="4">The sequence shown here is derived from an EMBL/GenBank/DDBJ whole genome shotgun (WGS) entry which is preliminary data.</text>
</comment>
<dbReference type="OrthoDB" id="345203at2"/>
<feature type="transmembrane region" description="Helical" evidence="2">
    <location>
        <begin position="83"/>
        <end position="101"/>
    </location>
</feature>
<dbReference type="InterPro" id="IPR011990">
    <property type="entry name" value="TPR-like_helical_dom_sf"/>
</dbReference>
<dbReference type="Gene3D" id="3.60.40.10">
    <property type="entry name" value="PPM-type phosphatase domain"/>
    <property type="match status" value="1"/>
</dbReference>
<reference evidence="4 5" key="1">
    <citation type="submission" date="2017-07" db="EMBL/GenBank/DDBJ databases">
        <title>Leptospira spp. isolated from tropical soils.</title>
        <authorList>
            <person name="Thibeaux R."/>
            <person name="Iraola G."/>
            <person name="Ferres I."/>
            <person name="Bierque E."/>
            <person name="Girault D."/>
            <person name="Soupe-Gilbert M.-E."/>
            <person name="Picardeau M."/>
            <person name="Goarant C."/>
        </authorList>
    </citation>
    <scope>NUCLEOTIDE SEQUENCE [LARGE SCALE GENOMIC DNA]</scope>
    <source>
        <strain evidence="4 5">ES4-C-A1</strain>
    </source>
</reference>
<feature type="transmembrane region" description="Helical" evidence="2">
    <location>
        <begin position="19"/>
        <end position="41"/>
    </location>
</feature>
<dbReference type="GO" id="GO:0016791">
    <property type="term" value="F:phosphatase activity"/>
    <property type="evidence" value="ECO:0007669"/>
    <property type="project" value="TreeGrafter"/>
</dbReference>
<organism evidence="4 5">
    <name type="scientific">Leptospira neocaledonica</name>
    <dbReference type="NCBI Taxonomy" id="2023192"/>
    <lineage>
        <taxon>Bacteria</taxon>
        <taxon>Pseudomonadati</taxon>
        <taxon>Spirochaetota</taxon>
        <taxon>Spirochaetia</taxon>
        <taxon>Leptospirales</taxon>
        <taxon>Leptospiraceae</taxon>
        <taxon>Leptospira</taxon>
    </lineage>
</organism>
<evidence type="ECO:0000259" key="3">
    <source>
        <dbReference type="Pfam" id="PF07228"/>
    </source>
</evidence>
<dbReference type="SUPFAM" id="SSF48452">
    <property type="entry name" value="TPR-like"/>
    <property type="match status" value="1"/>
</dbReference>
<accession>A0A2M9ZY06</accession>
<keyword evidence="1" id="KW-0378">Hydrolase</keyword>